<feature type="transmembrane region" description="Helical" evidence="1">
    <location>
        <begin position="5"/>
        <end position="23"/>
    </location>
</feature>
<evidence type="ECO:0000256" key="1">
    <source>
        <dbReference type="SAM" id="Phobius"/>
    </source>
</evidence>
<evidence type="ECO:0000313" key="2">
    <source>
        <dbReference type="EMBL" id="QXJ35701.1"/>
    </source>
</evidence>
<reference evidence="2 3" key="1">
    <citation type="journal article" date="2021" name="Environ. Microbiol.">
        <title>New insights into the diversity and evolution of the archaeal mobilome from three complete genomes of Saccharolobus shibatae.</title>
        <authorList>
            <person name="Medvedeva S."/>
            <person name="Brandt D."/>
            <person name="Cvirkaite-Krupovic V."/>
            <person name="Liu Y."/>
            <person name="Severinov K."/>
            <person name="Ishino S."/>
            <person name="Ishino Y."/>
            <person name="Prangishvili D."/>
            <person name="Kalinowski J."/>
            <person name="Krupovic M."/>
        </authorList>
    </citation>
    <scope>NUCLEOTIDE SEQUENCE [LARGE SCALE GENOMIC DNA]</scope>
    <source>
        <strain evidence="2 3">S38A</strain>
    </source>
</reference>
<keyword evidence="1" id="KW-1133">Transmembrane helix</keyword>
<proteinExistence type="predicted"/>
<keyword evidence="1" id="KW-0812">Transmembrane</keyword>
<name>A0A8F5H017_9CREN</name>
<keyword evidence="1" id="KW-0472">Membrane</keyword>
<protein>
    <submittedName>
        <fullName evidence="2">Uncharacterized protein</fullName>
    </submittedName>
</protein>
<gene>
    <name evidence="2" type="ORF">J5U22_02248</name>
</gene>
<dbReference type="EMBL" id="CP077713">
    <property type="protein sequence ID" value="QXJ35701.1"/>
    <property type="molecule type" value="Genomic_DNA"/>
</dbReference>
<accession>A0A8F5H017</accession>
<sequence length="172" mass="19393">MDKKVLIFIVLIIIISFALIMVYPSSDLLLSPQEAEVIFGGNWEVVRNDTNSNSIGTITMYYANSTNITSQQLIKVESIEQEVLVGDVNNTNVEMIIVVVKFSSNISWNEIFTNNSNHYKYDGYYIIYSATSFTYSKTIIVAYNDSTLIEITLNGYKASLSQIRELISKLAT</sequence>
<dbReference type="GeneID" id="65557578"/>
<dbReference type="Proteomes" id="UP000694036">
    <property type="component" value="Chromosome"/>
</dbReference>
<keyword evidence="3" id="KW-1185">Reference proteome</keyword>
<dbReference type="RefSeq" id="WP_218258198.1">
    <property type="nucleotide sequence ID" value="NZ_CP077713.1"/>
</dbReference>
<organism evidence="2 3">
    <name type="scientific">Saccharolobus shibatae</name>
    <dbReference type="NCBI Taxonomy" id="2286"/>
    <lineage>
        <taxon>Archaea</taxon>
        <taxon>Thermoproteota</taxon>
        <taxon>Thermoprotei</taxon>
        <taxon>Sulfolobales</taxon>
        <taxon>Sulfolobaceae</taxon>
        <taxon>Saccharolobus</taxon>
    </lineage>
</organism>
<evidence type="ECO:0000313" key="3">
    <source>
        <dbReference type="Proteomes" id="UP000694036"/>
    </source>
</evidence>
<dbReference type="AlphaFoldDB" id="A0A8F5H017"/>